<evidence type="ECO:0000256" key="7">
    <source>
        <dbReference type="SAM" id="MobiDB-lite"/>
    </source>
</evidence>
<gene>
    <name evidence="9" type="ORF">ASPZODRAFT_12492</name>
</gene>
<evidence type="ECO:0000313" key="10">
    <source>
        <dbReference type="Proteomes" id="UP000184188"/>
    </source>
</evidence>
<name>A0A1L9SWZ2_9EURO</name>
<sequence>MADAVDSPGVSQTNGAAVYPYEAPPDSIPKDDPYLSRSVHYGRYAPSDGDFKPRYDQWHEPEDESLSYWEDVVKTYCTAENSLGEPGSRAAYAAGSLIIRVDQETADDAAVERFSCVNANEEWSARNAEDTLKEMGIAVPVIYFYGTIDGKNVTVESRIPGVSLEVAWRYLAPEQIHSFKRQTHRLLRLLGAIECSYDGASYVCRELNSQPQPDVTEAEREILFRDKAGDEQLCFAHNNLTRSNIIVKGDRIVGVTGWRQSGFFGYRRASMVHEQFRTPEASFLGSQEDALGWADIYNKIFESSADEPIHVKTEASGDSFAVNGLKPGMAQLDGIDSPDDHPTTKKIANLKRESVSRASSSDRSSPVAATKAPKKPGPGATKKGTATKKPPATKKRKLNEADQAGVDGRRSNTPVLARNGKGPRSKKQGSASIAGSPAPEGKRRGTKDPAAENEDDEEGAEDDEEDDISDPDVVFCICRKPDNHTWMIACDGECEDWFHGKCVNIHPRDADLIEKYICPNCHEKGKGRTSWKPMCRLPECRKPARVRASPPSKYCSDDHGREFMLRKTQHLNLGPTLRKGRPASIVSSRFKGRGRDGHSTDGDPDDSHAEEISNDDEEGEMDLEGRALDELGSRGGTLTAAELKAVVSGVSSVEEFHKLGERLVSPPPEEGEEKEIGSETNNENKPEGETKASANGSKKLGLDIDAKGLTYSADEAAKIDKLRKWRDELLHRKQMLSARSAFIVLVRHRTKSILERLKQTDPKGGWKDICGFDARLAWSDDEFDEWRLSEPGNKALKEGTPESLAASYPDSSTDADGDVAMADTNKDDLASFARGVCLKKRCERHKQWVKVQQQDIQFEESTVRQDLTRCEQDAQAVVERAVLRIWAETDGAGA</sequence>
<evidence type="ECO:0000256" key="1">
    <source>
        <dbReference type="ARBA" id="ARBA00004123"/>
    </source>
</evidence>
<feature type="domain" description="PHD-type" evidence="8">
    <location>
        <begin position="473"/>
        <end position="524"/>
    </location>
</feature>
<dbReference type="GO" id="GO:0045893">
    <property type="term" value="P:positive regulation of DNA-templated transcription"/>
    <property type="evidence" value="ECO:0007669"/>
    <property type="project" value="TreeGrafter"/>
</dbReference>
<dbReference type="SMART" id="SM00249">
    <property type="entry name" value="PHD"/>
    <property type="match status" value="1"/>
</dbReference>
<dbReference type="Gene3D" id="3.30.40.10">
    <property type="entry name" value="Zinc/RING finger domain, C3HC4 (zinc finger)"/>
    <property type="match status" value="1"/>
</dbReference>
<dbReference type="AlphaFoldDB" id="A0A1L9SWZ2"/>
<dbReference type="GO" id="GO:0008270">
    <property type="term" value="F:zinc ion binding"/>
    <property type="evidence" value="ECO:0007669"/>
    <property type="project" value="UniProtKB-KW"/>
</dbReference>
<dbReference type="InterPro" id="IPR013083">
    <property type="entry name" value="Znf_RING/FYVE/PHD"/>
</dbReference>
<dbReference type="SUPFAM" id="SSF56112">
    <property type="entry name" value="Protein kinase-like (PK-like)"/>
    <property type="match status" value="1"/>
</dbReference>
<keyword evidence="10" id="KW-1185">Reference proteome</keyword>
<feature type="region of interest" description="Disordered" evidence="7">
    <location>
        <begin position="1"/>
        <end position="35"/>
    </location>
</feature>
<dbReference type="PROSITE" id="PS01359">
    <property type="entry name" value="ZF_PHD_1"/>
    <property type="match status" value="1"/>
</dbReference>
<accession>A0A1L9SWZ2</accession>
<evidence type="ECO:0000256" key="6">
    <source>
        <dbReference type="PROSITE-ProRule" id="PRU00146"/>
    </source>
</evidence>
<dbReference type="EMBL" id="KV878336">
    <property type="protein sequence ID" value="OJJ51679.1"/>
    <property type="molecule type" value="Genomic_DNA"/>
</dbReference>
<keyword evidence="4" id="KW-0862">Zinc</keyword>
<dbReference type="GeneID" id="34607873"/>
<feature type="compositionally biased region" description="Low complexity" evidence="7">
    <location>
        <begin position="356"/>
        <end position="390"/>
    </location>
</feature>
<reference evidence="10" key="1">
    <citation type="journal article" date="2017" name="Genome Biol.">
        <title>Comparative genomics reveals high biological diversity and specific adaptations in the industrially and medically important fungal genus Aspergillus.</title>
        <authorList>
            <person name="de Vries R.P."/>
            <person name="Riley R."/>
            <person name="Wiebenga A."/>
            <person name="Aguilar-Osorio G."/>
            <person name="Amillis S."/>
            <person name="Uchima C.A."/>
            <person name="Anderluh G."/>
            <person name="Asadollahi M."/>
            <person name="Askin M."/>
            <person name="Barry K."/>
            <person name="Battaglia E."/>
            <person name="Bayram O."/>
            <person name="Benocci T."/>
            <person name="Braus-Stromeyer S.A."/>
            <person name="Caldana C."/>
            <person name="Canovas D."/>
            <person name="Cerqueira G.C."/>
            <person name="Chen F."/>
            <person name="Chen W."/>
            <person name="Choi C."/>
            <person name="Clum A."/>
            <person name="Dos Santos R.A."/>
            <person name="Damasio A.R."/>
            <person name="Diallinas G."/>
            <person name="Emri T."/>
            <person name="Fekete E."/>
            <person name="Flipphi M."/>
            <person name="Freyberg S."/>
            <person name="Gallo A."/>
            <person name="Gournas C."/>
            <person name="Habgood R."/>
            <person name="Hainaut M."/>
            <person name="Harispe M.L."/>
            <person name="Henrissat B."/>
            <person name="Hilden K.S."/>
            <person name="Hope R."/>
            <person name="Hossain A."/>
            <person name="Karabika E."/>
            <person name="Karaffa L."/>
            <person name="Karanyi Z."/>
            <person name="Krasevec N."/>
            <person name="Kuo A."/>
            <person name="Kusch H."/>
            <person name="LaButti K."/>
            <person name="Lagendijk E.L."/>
            <person name="Lapidus A."/>
            <person name="Levasseur A."/>
            <person name="Lindquist E."/>
            <person name="Lipzen A."/>
            <person name="Logrieco A.F."/>
            <person name="MacCabe A."/>
            <person name="Maekelae M.R."/>
            <person name="Malavazi I."/>
            <person name="Melin P."/>
            <person name="Meyer V."/>
            <person name="Mielnichuk N."/>
            <person name="Miskei M."/>
            <person name="Molnar A.P."/>
            <person name="Mule G."/>
            <person name="Ngan C.Y."/>
            <person name="Orejas M."/>
            <person name="Orosz E."/>
            <person name="Ouedraogo J.P."/>
            <person name="Overkamp K.M."/>
            <person name="Park H.-S."/>
            <person name="Perrone G."/>
            <person name="Piumi F."/>
            <person name="Punt P.J."/>
            <person name="Ram A.F."/>
            <person name="Ramon A."/>
            <person name="Rauscher S."/>
            <person name="Record E."/>
            <person name="Riano-Pachon D.M."/>
            <person name="Robert V."/>
            <person name="Roehrig J."/>
            <person name="Ruller R."/>
            <person name="Salamov A."/>
            <person name="Salih N.S."/>
            <person name="Samson R.A."/>
            <person name="Sandor E."/>
            <person name="Sanguinetti M."/>
            <person name="Schuetze T."/>
            <person name="Sepcic K."/>
            <person name="Shelest E."/>
            <person name="Sherlock G."/>
            <person name="Sophianopoulou V."/>
            <person name="Squina F.M."/>
            <person name="Sun H."/>
            <person name="Susca A."/>
            <person name="Todd R.B."/>
            <person name="Tsang A."/>
            <person name="Unkles S.E."/>
            <person name="van de Wiele N."/>
            <person name="van Rossen-Uffink D."/>
            <person name="Oliveira J.V."/>
            <person name="Vesth T.C."/>
            <person name="Visser J."/>
            <person name="Yu J.-H."/>
            <person name="Zhou M."/>
            <person name="Andersen M.R."/>
            <person name="Archer D.B."/>
            <person name="Baker S.E."/>
            <person name="Benoit I."/>
            <person name="Brakhage A.A."/>
            <person name="Braus G.H."/>
            <person name="Fischer R."/>
            <person name="Frisvad J.C."/>
            <person name="Goldman G.H."/>
            <person name="Houbraken J."/>
            <person name="Oakley B."/>
            <person name="Pocsi I."/>
            <person name="Scazzocchio C."/>
            <person name="Seiboth B."/>
            <person name="vanKuyk P.A."/>
            <person name="Wortman J."/>
            <person name="Dyer P.S."/>
            <person name="Grigoriev I.V."/>
        </authorList>
    </citation>
    <scope>NUCLEOTIDE SEQUENCE [LARGE SCALE GENOMIC DNA]</scope>
    <source>
        <strain evidence="10">CBS 506.65</strain>
    </source>
</reference>
<feature type="compositionally biased region" description="Basic and acidic residues" evidence="7">
    <location>
        <begin position="440"/>
        <end position="450"/>
    </location>
</feature>
<feature type="compositionally biased region" description="Basic and acidic residues" evidence="7">
    <location>
        <begin position="593"/>
        <end position="611"/>
    </location>
</feature>
<organism evidence="9 10">
    <name type="scientific">Penicilliopsis zonata CBS 506.65</name>
    <dbReference type="NCBI Taxonomy" id="1073090"/>
    <lineage>
        <taxon>Eukaryota</taxon>
        <taxon>Fungi</taxon>
        <taxon>Dikarya</taxon>
        <taxon>Ascomycota</taxon>
        <taxon>Pezizomycotina</taxon>
        <taxon>Eurotiomycetes</taxon>
        <taxon>Eurotiomycetidae</taxon>
        <taxon>Eurotiales</taxon>
        <taxon>Aspergillaceae</taxon>
        <taxon>Penicilliopsis</taxon>
    </lineage>
</organism>
<dbReference type="PANTHER" id="PTHR46174">
    <property type="entry name" value="CXXC-TYPE ZINC FINGER PROTEIN 1"/>
    <property type="match status" value="1"/>
</dbReference>
<evidence type="ECO:0000256" key="2">
    <source>
        <dbReference type="ARBA" id="ARBA00022723"/>
    </source>
</evidence>
<dbReference type="PROSITE" id="PS50016">
    <property type="entry name" value="ZF_PHD_2"/>
    <property type="match status" value="1"/>
</dbReference>
<dbReference type="SUPFAM" id="SSF57903">
    <property type="entry name" value="FYVE/PHD zinc finger"/>
    <property type="match status" value="1"/>
</dbReference>
<protein>
    <recommendedName>
        <fullName evidence="8">PHD-type domain-containing protein</fullName>
    </recommendedName>
</protein>
<dbReference type="InterPro" id="IPR001965">
    <property type="entry name" value="Znf_PHD"/>
</dbReference>
<feature type="region of interest" description="Disordered" evidence="7">
    <location>
        <begin position="790"/>
        <end position="815"/>
    </location>
</feature>
<dbReference type="OrthoDB" id="436852at2759"/>
<dbReference type="InterPro" id="IPR019786">
    <property type="entry name" value="Zinc_finger_PHD-type_CS"/>
</dbReference>
<feature type="region of interest" description="Disordered" evidence="7">
    <location>
        <begin position="659"/>
        <end position="696"/>
    </location>
</feature>
<evidence type="ECO:0000256" key="5">
    <source>
        <dbReference type="ARBA" id="ARBA00023242"/>
    </source>
</evidence>
<evidence type="ECO:0000313" key="9">
    <source>
        <dbReference type="EMBL" id="OJJ51679.1"/>
    </source>
</evidence>
<keyword evidence="2" id="KW-0479">Metal-binding</keyword>
<comment type="subcellular location">
    <subcellularLocation>
        <location evidence="1">Nucleus</location>
    </subcellularLocation>
</comment>
<dbReference type="RefSeq" id="XP_022586189.1">
    <property type="nucleotide sequence ID" value="XM_022721408.1"/>
</dbReference>
<evidence type="ECO:0000256" key="3">
    <source>
        <dbReference type="ARBA" id="ARBA00022771"/>
    </source>
</evidence>
<keyword evidence="5" id="KW-0539">Nucleus</keyword>
<dbReference type="InterPro" id="IPR011011">
    <property type="entry name" value="Znf_FYVE_PHD"/>
</dbReference>
<feature type="compositionally biased region" description="Basic and acidic residues" evidence="7">
    <location>
        <begin position="674"/>
        <end position="690"/>
    </location>
</feature>
<feature type="compositionally biased region" description="Acidic residues" evidence="7">
    <location>
        <begin position="451"/>
        <end position="468"/>
    </location>
</feature>
<feature type="region of interest" description="Disordered" evidence="7">
    <location>
        <begin position="331"/>
        <end position="468"/>
    </location>
</feature>
<evidence type="ECO:0000259" key="8">
    <source>
        <dbReference type="PROSITE" id="PS50016"/>
    </source>
</evidence>
<dbReference type="PANTHER" id="PTHR46174:SF1">
    <property type="entry name" value="CXXC-TYPE ZINC FINGER PROTEIN 1"/>
    <property type="match status" value="1"/>
</dbReference>
<keyword evidence="3 6" id="KW-0863">Zinc-finger</keyword>
<proteinExistence type="predicted"/>
<dbReference type="InterPro" id="IPR019787">
    <property type="entry name" value="Znf_PHD-finger"/>
</dbReference>
<feature type="region of interest" description="Disordered" evidence="7">
    <location>
        <begin position="574"/>
        <end position="620"/>
    </location>
</feature>
<evidence type="ECO:0000256" key="4">
    <source>
        <dbReference type="ARBA" id="ARBA00022833"/>
    </source>
</evidence>
<dbReference type="InterPro" id="IPR037869">
    <property type="entry name" value="Spp1/CFP1"/>
</dbReference>
<dbReference type="Pfam" id="PF00628">
    <property type="entry name" value="PHD"/>
    <property type="match status" value="1"/>
</dbReference>
<dbReference type="InterPro" id="IPR011009">
    <property type="entry name" value="Kinase-like_dom_sf"/>
</dbReference>
<dbReference type="VEuPathDB" id="FungiDB:ASPZODRAFT_12492"/>
<dbReference type="STRING" id="1073090.A0A1L9SWZ2"/>
<dbReference type="Proteomes" id="UP000184188">
    <property type="component" value="Unassembled WGS sequence"/>
</dbReference>
<dbReference type="GO" id="GO:0048188">
    <property type="term" value="C:Set1C/COMPASS complex"/>
    <property type="evidence" value="ECO:0007669"/>
    <property type="project" value="InterPro"/>
</dbReference>